<dbReference type="EMBL" id="UZAU01000042">
    <property type="status" value="NOT_ANNOTATED_CDS"/>
    <property type="molecule type" value="Genomic_DNA"/>
</dbReference>
<keyword evidence="2" id="KW-1185">Reference proteome</keyword>
<name>A0A803NI56_CANSA</name>
<protein>
    <submittedName>
        <fullName evidence="1">Uncharacterized protein</fullName>
    </submittedName>
</protein>
<accession>A0A803NI56</accession>
<dbReference type="Gramene" id="evm.model.01.1697">
    <property type="protein sequence ID" value="cds.evm.model.01.1697"/>
    <property type="gene ID" value="evm.TU.01.1697"/>
</dbReference>
<dbReference type="EnsemblPlants" id="evm.model.01.1697">
    <property type="protein sequence ID" value="cds.evm.model.01.1697"/>
    <property type="gene ID" value="evm.TU.01.1697"/>
</dbReference>
<evidence type="ECO:0000313" key="1">
    <source>
        <dbReference type="EnsemblPlants" id="cds.evm.model.01.1697"/>
    </source>
</evidence>
<dbReference type="Proteomes" id="UP000596661">
    <property type="component" value="Chromosome 1"/>
</dbReference>
<organism evidence="1 2">
    <name type="scientific">Cannabis sativa</name>
    <name type="common">Hemp</name>
    <name type="synonym">Marijuana</name>
    <dbReference type="NCBI Taxonomy" id="3483"/>
    <lineage>
        <taxon>Eukaryota</taxon>
        <taxon>Viridiplantae</taxon>
        <taxon>Streptophyta</taxon>
        <taxon>Embryophyta</taxon>
        <taxon>Tracheophyta</taxon>
        <taxon>Spermatophyta</taxon>
        <taxon>Magnoliopsida</taxon>
        <taxon>eudicotyledons</taxon>
        <taxon>Gunneridae</taxon>
        <taxon>Pentapetalae</taxon>
        <taxon>rosids</taxon>
        <taxon>fabids</taxon>
        <taxon>Rosales</taxon>
        <taxon>Cannabaceae</taxon>
        <taxon>Cannabis</taxon>
    </lineage>
</organism>
<proteinExistence type="predicted"/>
<dbReference type="AlphaFoldDB" id="A0A803NI56"/>
<evidence type="ECO:0000313" key="2">
    <source>
        <dbReference type="Proteomes" id="UP000596661"/>
    </source>
</evidence>
<reference evidence="1" key="1">
    <citation type="submission" date="2018-11" db="EMBL/GenBank/DDBJ databases">
        <authorList>
            <person name="Grassa J C."/>
        </authorList>
    </citation>
    <scope>NUCLEOTIDE SEQUENCE [LARGE SCALE GENOMIC DNA]</scope>
</reference>
<reference evidence="1" key="2">
    <citation type="submission" date="2021-03" db="UniProtKB">
        <authorList>
            <consortium name="EnsemblPlants"/>
        </authorList>
    </citation>
    <scope>IDENTIFICATION</scope>
</reference>
<sequence length="91" mass="10636">MARIKRSRRLLDVYDPHVVQFIKSKLTVPKSKNLDKTLNGKVMEIELLKAAIESDNLRNRAFRLRPLVFSTLTEHQAQLIQDDYYLPITIV</sequence>